<dbReference type="SUPFAM" id="SSF55447">
    <property type="entry name" value="CO dehydrogenase flavoprotein C-terminal domain-like"/>
    <property type="match status" value="1"/>
</dbReference>
<organism evidence="5 6">
    <name type="scientific">Nitratireductor thuwali</name>
    <dbReference type="NCBI Taxonomy" id="2267699"/>
    <lineage>
        <taxon>Bacteria</taxon>
        <taxon>Pseudomonadati</taxon>
        <taxon>Pseudomonadota</taxon>
        <taxon>Alphaproteobacteria</taxon>
        <taxon>Hyphomicrobiales</taxon>
        <taxon>Phyllobacteriaceae</taxon>
        <taxon>Nitratireductor</taxon>
    </lineage>
</organism>
<dbReference type="Pfam" id="PF00941">
    <property type="entry name" value="FAD_binding_5"/>
    <property type="match status" value="1"/>
</dbReference>
<reference evidence="5 6" key="1">
    <citation type="submission" date="2018-07" db="EMBL/GenBank/DDBJ databases">
        <title>Genome sequence of Nitratireductor thuwali#1536.</title>
        <authorList>
            <person name="Michoud G."/>
            <person name="Merlino G."/>
            <person name="Sefrji F.O."/>
            <person name="Daffonchio D."/>
        </authorList>
    </citation>
    <scope>NUCLEOTIDE SEQUENCE [LARGE SCALE GENOMIC DNA]</scope>
    <source>
        <strain evidence="6">Nit1536</strain>
    </source>
</reference>
<dbReference type="SUPFAM" id="SSF56176">
    <property type="entry name" value="FAD-binding/transporter-associated domain-like"/>
    <property type="match status" value="1"/>
</dbReference>
<proteinExistence type="predicted"/>
<protein>
    <submittedName>
        <fullName evidence="5">Caffeine dehydrogenase subunit beta</fullName>
        <ecNumber evidence="5">1.17.5.2</ecNumber>
    </submittedName>
</protein>
<evidence type="ECO:0000313" key="5">
    <source>
        <dbReference type="EMBL" id="UUP17551.1"/>
    </source>
</evidence>
<dbReference type="Proteomes" id="UP001342418">
    <property type="component" value="Chromosome"/>
</dbReference>
<dbReference type="InterPro" id="IPR002346">
    <property type="entry name" value="Mopterin_DH_FAD-bd"/>
</dbReference>
<dbReference type="Gene3D" id="3.30.43.10">
    <property type="entry name" value="Uridine Diphospho-n-acetylenolpyruvylglucosamine Reductase, domain 2"/>
    <property type="match status" value="1"/>
</dbReference>
<dbReference type="InterPro" id="IPR036683">
    <property type="entry name" value="CO_DH_flav_C_dom_sf"/>
</dbReference>
<dbReference type="PANTHER" id="PTHR42659:SF2">
    <property type="entry name" value="XANTHINE DEHYDROGENASE SUBUNIT C-RELATED"/>
    <property type="match status" value="1"/>
</dbReference>
<keyword evidence="6" id="KW-1185">Reference proteome</keyword>
<evidence type="ECO:0000259" key="4">
    <source>
        <dbReference type="SMART" id="SM01092"/>
    </source>
</evidence>
<dbReference type="InterPro" id="IPR016167">
    <property type="entry name" value="FAD-bd_PCMH_sub1"/>
</dbReference>
<dbReference type="InterPro" id="IPR051312">
    <property type="entry name" value="Diverse_Substr_Oxidored"/>
</dbReference>
<dbReference type="EC" id="1.17.5.2" evidence="5"/>
<dbReference type="Gene3D" id="3.30.390.50">
    <property type="entry name" value="CO dehydrogenase flavoprotein, C-terminal domain"/>
    <property type="match status" value="1"/>
</dbReference>
<dbReference type="GO" id="GO:0034875">
    <property type="term" value="F:caffeine oxidase activity"/>
    <property type="evidence" value="ECO:0007669"/>
    <property type="project" value="UniProtKB-EC"/>
</dbReference>
<evidence type="ECO:0000256" key="3">
    <source>
        <dbReference type="ARBA" id="ARBA00023002"/>
    </source>
</evidence>
<dbReference type="Gene3D" id="3.30.465.10">
    <property type="match status" value="1"/>
</dbReference>
<dbReference type="EMBL" id="CP030941">
    <property type="protein sequence ID" value="UUP17551.1"/>
    <property type="molecule type" value="Genomic_DNA"/>
</dbReference>
<evidence type="ECO:0000256" key="2">
    <source>
        <dbReference type="ARBA" id="ARBA00022827"/>
    </source>
</evidence>
<evidence type="ECO:0000256" key="1">
    <source>
        <dbReference type="ARBA" id="ARBA00022630"/>
    </source>
</evidence>
<evidence type="ECO:0000313" key="6">
    <source>
        <dbReference type="Proteomes" id="UP001342418"/>
    </source>
</evidence>
<name>A0ABY5MK16_9HYPH</name>
<keyword evidence="3 5" id="KW-0560">Oxidoreductase</keyword>
<dbReference type="SMART" id="SM01092">
    <property type="entry name" value="CO_deh_flav_C"/>
    <property type="match status" value="1"/>
</dbReference>
<sequence length="285" mass="30562">MDYARPTELEEALLLLKQKPWTVLAGGTDFYPALGAGPLKQDVLDINGLPELAGITETDDHVAIGARTSWTEIIRHPLPPAFDMLKQAAREVGSIQIQNRGTVAGNLCNASPAADGMPPLLALDARVELRSADEGQRLVRLSEFVLGNRKTALRPGELVTAVHVPRHATAGRSSFVKLGSRRYLVISIAMAAARIALEGERIVEAAVAVGSCSAVAQRIEGLEQALIGRYISNISELVADYPLSELSPIDDVRGSAEYRRLGAREIVERALLQAAFTDAERGVAA</sequence>
<keyword evidence="2" id="KW-0274">FAD</keyword>
<dbReference type="Pfam" id="PF03450">
    <property type="entry name" value="CO_deh_flav_C"/>
    <property type="match status" value="1"/>
</dbReference>
<dbReference type="InterPro" id="IPR036318">
    <property type="entry name" value="FAD-bd_PCMH-like_sf"/>
</dbReference>
<gene>
    <name evidence="5" type="primary">cdhB</name>
    <name evidence="5" type="ORF">NTH_02020</name>
</gene>
<dbReference type="InterPro" id="IPR005107">
    <property type="entry name" value="CO_DH_flav_C"/>
</dbReference>
<dbReference type="RefSeq" id="WP_338529871.1">
    <property type="nucleotide sequence ID" value="NZ_CP030941.1"/>
</dbReference>
<accession>A0ABY5MK16</accession>
<feature type="domain" description="CO dehydrogenase flavoprotein C-terminal" evidence="4">
    <location>
        <begin position="173"/>
        <end position="274"/>
    </location>
</feature>
<dbReference type="InterPro" id="IPR016169">
    <property type="entry name" value="FAD-bd_PCMH_sub2"/>
</dbReference>
<keyword evidence="1" id="KW-0285">Flavoprotein</keyword>
<dbReference type="PANTHER" id="PTHR42659">
    <property type="entry name" value="XANTHINE DEHYDROGENASE SUBUNIT C-RELATED"/>
    <property type="match status" value="1"/>
</dbReference>